<reference evidence="4" key="2">
    <citation type="submission" date="2020-09" db="EMBL/GenBank/DDBJ databases">
        <authorList>
            <person name="Sun Q."/>
            <person name="Kim S."/>
        </authorList>
    </citation>
    <scope>NUCLEOTIDE SEQUENCE</scope>
    <source>
        <strain evidence="4">KCTC 42651</strain>
    </source>
</reference>
<dbReference type="CDD" id="cd04301">
    <property type="entry name" value="NAT_SF"/>
    <property type="match status" value="1"/>
</dbReference>
<keyword evidence="1" id="KW-0808">Transferase</keyword>
<dbReference type="Gene3D" id="3.40.630.30">
    <property type="match status" value="1"/>
</dbReference>
<evidence type="ECO:0000256" key="2">
    <source>
        <dbReference type="ARBA" id="ARBA00023315"/>
    </source>
</evidence>
<dbReference type="Proteomes" id="UP000630353">
    <property type="component" value="Unassembled WGS sequence"/>
</dbReference>
<dbReference type="PROSITE" id="PS51186">
    <property type="entry name" value="GNAT"/>
    <property type="match status" value="1"/>
</dbReference>
<dbReference type="GO" id="GO:0016747">
    <property type="term" value="F:acyltransferase activity, transferring groups other than amino-acyl groups"/>
    <property type="evidence" value="ECO:0007669"/>
    <property type="project" value="InterPro"/>
</dbReference>
<evidence type="ECO:0000259" key="3">
    <source>
        <dbReference type="PROSITE" id="PS51186"/>
    </source>
</evidence>
<evidence type="ECO:0000256" key="1">
    <source>
        <dbReference type="ARBA" id="ARBA00022679"/>
    </source>
</evidence>
<sequence length="154" mass="16576">MSAMSPPVLRVAGPRDSGDLLAWRNDPETRANSRNTDTIARDSHEAWLERALADPDRRIWVAEADGRKLGTVSAARTGPDTVEVSITVAPGLRGSGVGGAMLRACVAETARTWPDRGIVATVRVENAASRRLFERCGFVAAGERDGFVTYRRAG</sequence>
<accession>A0A919CPY3</accession>
<dbReference type="InterPro" id="IPR050832">
    <property type="entry name" value="Bact_Acetyltransf"/>
</dbReference>
<dbReference type="PANTHER" id="PTHR43877">
    <property type="entry name" value="AMINOALKYLPHOSPHONATE N-ACETYLTRANSFERASE-RELATED-RELATED"/>
    <property type="match status" value="1"/>
</dbReference>
<protein>
    <submittedName>
        <fullName evidence="4">N-acetyltransferase</fullName>
    </submittedName>
</protein>
<dbReference type="AlphaFoldDB" id="A0A919CPY3"/>
<keyword evidence="2" id="KW-0012">Acyltransferase</keyword>
<evidence type="ECO:0000313" key="5">
    <source>
        <dbReference type="Proteomes" id="UP000630353"/>
    </source>
</evidence>
<dbReference type="EMBL" id="BMZS01000006">
    <property type="protein sequence ID" value="GHD52456.1"/>
    <property type="molecule type" value="Genomic_DNA"/>
</dbReference>
<proteinExistence type="predicted"/>
<dbReference type="Pfam" id="PF13302">
    <property type="entry name" value="Acetyltransf_3"/>
    <property type="match status" value="1"/>
</dbReference>
<dbReference type="InterPro" id="IPR000182">
    <property type="entry name" value="GNAT_dom"/>
</dbReference>
<organism evidence="4 5">
    <name type="scientific">Thalassobaculum fulvum</name>
    <dbReference type="NCBI Taxonomy" id="1633335"/>
    <lineage>
        <taxon>Bacteria</taxon>
        <taxon>Pseudomonadati</taxon>
        <taxon>Pseudomonadota</taxon>
        <taxon>Alphaproteobacteria</taxon>
        <taxon>Rhodospirillales</taxon>
        <taxon>Thalassobaculaceae</taxon>
        <taxon>Thalassobaculum</taxon>
    </lineage>
</organism>
<name>A0A919CPY3_9PROT</name>
<comment type="caution">
    <text evidence="4">The sequence shown here is derived from an EMBL/GenBank/DDBJ whole genome shotgun (WGS) entry which is preliminary data.</text>
</comment>
<dbReference type="SUPFAM" id="SSF55729">
    <property type="entry name" value="Acyl-CoA N-acyltransferases (Nat)"/>
    <property type="match status" value="1"/>
</dbReference>
<reference evidence="4" key="1">
    <citation type="journal article" date="2014" name="Int. J. Syst. Evol. Microbiol.">
        <title>Complete genome sequence of Corynebacterium casei LMG S-19264T (=DSM 44701T), isolated from a smear-ripened cheese.</title>
        <authorList>
            <consortium name="US DOE Joint Genome Institute (JGI-PGF)"/>
            <person name="Walter F."/>
            <person name="Albersmeier A."/>
            <person name="Kalinowski J."/>
            <person name="Ruckert C."/>
        </authorList>
    </citation>
    <scope>NUCLEOTIDE SEQUENCE</scope>
    <source>
        <strain evidence="4">KCTC 42651</strain>
    </source>
</reference>
<gene>
    <name evidence="4" type="ORF">GCM10017083_27770</name>
</gene>
<evidence type="ECO:0000313" key="4">
    <source>
        <dbReference type="EMBL" id="GHD52456.1"/>
    </source>
</evidence>
<keyword evidence="5" id="KW-1185">Reference proteome</keyword>
<dbReference type="InterPro" id="IPR016181">
    <property type="entry name" value="Acyl_CoA_acyltransferase"/>
</dbReference>
<dbReference type="RefSeq" id="WP_189990565.1">
    <property type="nucleotide sequence ID" value="NZ_BMZS01000006.1"/>
</dbReference>
<feature type="domain" description="N-acetyltransferase" evidence="3">
    <location>
        <begin position="7"/>
        <end position="154"/>
    </location>
</feature>